<dbReference type="GO" id="GO:0003991">
    <property type="term" value="F:acetylglutamate kinase activity"/>
    <property type="evidence" value="ECO:0007669"/>
    <property type="project" value="UniProtKB-UniRule"/>
</dbReference>
<dbReference type="InterPro" id="IPR004662">
    <property type="entry name" value="AcgluKinase_fam"/>
</dbReference>
<dbReference type="HAMAP" id="MF_00082">
    <property type="entry name" value="ArgB"/>
    <property type="match status" value="1"/>
</dbReference>
<dbReference type="RefSeq" id="WP_068541207.1">
    <property type="nucleotide sequence ID" value="NZ_LSFI01000009.1"/>
</dbReference>
<organism evidence="11 12">
    <name type="scientific">Thermodesulfatator autotrophicus</name>
    <dbReference type="NCBI Taxonomy" id="1795632"/>
    <lineage>
        <taxon>Bacteria</taxon>
        <taxon>Pseudomonadati</taxon>
        <taxon>Thermodesulfobacteriota</taxon>
        <taxon>Thermodesulfobacteria</taxon>
        <taxon>Thermodesulfobacteriales</taxon>
        <taxon>Thermodesulfatatoraceae</taxon>
        <taxon>Thermodesulfatator</taxon>
    </lineage>
</organism>
<dbReference type="STRING" id="1795632.TH606_02950"/>
<evidence type="ECO:0000256" key="6">
    <source>
        <dbReference type="ARBA" id="ARBA00022777"/>
    </source>
</evidence>
<evidence type="ECO:0000256" key="2">
    <source>
        <dbReference type="ARBA" id="ARBA00022571"/>
    </source>
</evidence>
<evidence type="ECO:0000256" key="8">
    <source>
        <dbReference type="ARBA" id="ARBA00048141"/>
    </source>
</evidence>
<evidence type="ECO:0000313" key="11">
    <source>
        <dbReference type="EMBL" id="OAG28225.1"/>
    </source>
</evidence>
<protein>
    <recommendedName>
        <fullName evidence="9">Acetylglutamate kinase</fullName>
        <ecNumber evidence="9">2.7.2.8</ecNumber>
    </recommendedName>
    <alternativeName>
        <fullName evidence="9">N-acetyl-L-glutamate 5-phosphotransferase</fullName>
    </alternativeName>
    <alternativeName>
        <fullName evidence="9">NAG kinase</fullName>
        <shortName evidence="9">NAGK</shortName>
    </alternativeName>
</protein>
<dbReference type="FunFam" id="3.40.1160.10:FF:000004">
    <property type="entry name" value="Acetylglutamate kinase"/>
    <property type="match status" value="1"/>
</dbReference>
<dbReference type="GO" id="GO:0005524">
    <property type="term" value="F:ATP binding"/>
    <property type="evidence" value="ECO:0007669"/>
    <property type="project" value="UniProtKB-UniRule"/>
</dbReference>
<evidence type="ECO:0000256" key="9">
    <source>
        <dbReference type="HAMAP-Rule" id="MF_00082"/>
    </source>
</evidence>
<comment type="function">
    <text evidence="9">Catalyzes the ATP-dependent phosphorylation of N-acetyl-L-glutamate.</text>
</comment>
<dbReference type="Gene3D" id="3.40.1160.10">
    <property type="entry name" value="Acetylglutamate kinase-like"/>
    <property type="match status" value="1"/>
</dbReference>
<keyword evidence="5 9" id="KW-0547">Nucleotide-binding</keyword>
<sequence length="311" mass="33348">MKVEVTNEIRAKVLIEALPYLKRFYGKTIVIKYGGHAMVSEELKEAFAQDVVLMKYVGLRPVIVHGGGPQISEVMAKMGIKPVFVEGQRVTDEATMSVVEMVLVGTVNKSIVGLLNRHGGRAVGLSGRDGEMVVAEKMKIYRYSGEDRPPEIIDIGRVGKVKKINPEVIETLMEKGFLPVIAPVGVGPDGEAYNINADLVAGAIAGALKAEKVIYLTDVEGVKDEKGQLISTVSISQVGELIEKGVAKSGMIPKLKSARKALRAGAQKAHIIDGRVPHAILLEIFTDQGVGTEIVPDFGAPGIQGTETQMI</sequence>
<evidence type="ECO:0000256" key="3">
    <source>
        <dbReference type="ARBA" id="ARBA00022605"/>
    </source>
</evidence>
<dbReference type="InterPro" id="IPR001048">
    <property type="entry name" value="Asp/Glu/Uridylate_kinase"/>
</dbReference>
<dbReference type="InterPro" id="IPR037528">
    <property type="entry name" value="ArgB"/>
</dbReference>
<feature type="domain" description="Aspartate/glutamate/uridylate kinase" evidence="10">
    <location>
        <begin position="27"/>
        <end position="273"/>
    </location>
</feature>
<keyword evidence="4 9" id="KW-0808">Transferase</keyword>
<comment type="similarity">
    <text evidence="9">Belongs to the acetylglutamate kinase family. ArgB subfamily.</text>
</comment>
<keyword evidence="6 9" id="KW-0418">Kinase</keyword>
<reference evidence="11 12" key="1">
    <citation type="submission" date="2016-02" db="EMBL/GenBank/DDBJ databases">
        <title>Draft genome sequence of Thermodesulfatator sp. S606.</title>
        <authorList>
            <person name="Lai Q."/>
            <person name="Cao J."/>
            <person name="Dupont S."/>
            <person name="Shao Z."/>
            <person name="Jebbar M."/>
            <person name="Alain K."/>
        </authorList>
    </citation>
    <scope>NUCLEOTIDE SEQUENCE [LARGE SCALE GENOMIC DNA]</scope>
    <source>
        <strain evidence="11 12">S606</strain>
    </source>
</reference>
<comment type="caution">
    <text evidence="11">The sequence shown here is derived from an EMBL/GenBank/DDBJ whole genome shotgun (WGS) entry which is preliminary data.</text>
</comment>
<evidence type="ECO:0000256" key="7">
    <source>
        <dbReference type="ARBA" id="ARBA00022840"/>
    </source>
</evidence>
<dbReference type="InterPro" id="IPR036393">
    <property type="entry name" value="AceGlu_kinase-like_sf"/>
</dbReference>
<dbReference type="EC" id="2.7.2.8" evidence="9"/>
<name>A0A177E8J2_9BACT</name>
<dbReference type="AlphaFoldDB" id="A0A177E8J2"/>
<dbReference type="PANTHER" id="PTHR23342">
    <property type="entry name" value="N-ACETYLGLUTAMATE SYNTHASE"/>
    <property type="match status" value="1"/>
</dbReference>
<gene>
    <name evidence="9" type="primary">argB</name>
    <name evidence="11" type="ORF">TH606_02950</name>
</gene>
<evidence type="ECO:0000256" key="5">
    <source>
        <dbReference type="ARBA" id="ARBA00022741"/>
    </source>
</evidence>
<dbReference type="PIRSF" id="PIRSF000728">
    <property type="entry name" value="NAGK"/>
    <property type="match status" value="1"/>
</dbReference>
<comment type="subcellular location">
    <subcellularLocation>
        <location evidence="9">Cytoplasm</location>
    </subcellularLocation>
</comment>
<keyword evidence="7 9" id="KW-0067">ATP-binding</keyword>
<dbReference type="NCBIfam" id="TIGR00761">
    <property type="entry name" value="argB"/>
    <property type="match status" value="1"/>
</dbReference>
<dbReference type="Pfam" id="PF00696">
    <property type="entry name" value="AA_kinase"/>
    <property type="match status" value="1"/>
</dbReference>
<dbReference type="UniPathway" id="UPA00068">
    <property type="reaction ID" value="UER00107"/>
</dbReference>
<feature type="binding site" evidence="9">
    <location>
        <position position="194"/>
    </location>
    <ligand>
        <name>substrate</name>
    </ligand>
</feature>
<dbReference type="EMBL" id="LSFI01000009">
    <property type="protein sequence ID" value="OAG28225.1"/>
    <property type="molecule type" value="Genomic_DNA"/>
</dbReference>
<comment type="catalytic activity">
    <reaction evidence="8 9">
        <text>N-acetyl-L-glutamate + ATP = N-acetyl-L-glutamyl 5-phosphate + ADP</text>
        <dbReference type="Rhea" id="RHEA:14629"/>
        <dbReference type="ChEBI" id="CHEBI:30616"/>
        <dbReference type="ChEBI" id="CHEBI:44337"/>
        <dbReference type="ChEBI" id="CHEBI:57936"/>
        <dbReference type="ChEBI" id="CHEBI:456216"/>
        <dbReference type="EC" id="2.7.2.8"/>
    </reaction>
</comment>
<dbReference type="GO" id="GO:0005737">
    <property type="term" value="C:cytoplasm"/>
    <property type="evidence" value="ECO:0007669"/>
    <property type="project" value="UniProtKB-SubCell"/>
</dbReference>
<feature type="binding site" evidence="9">
    <location>
        <position position="89"/>
    </location>
    <ligand>
        <name>substrate</name>
    </ligand>
</feature>
<dbReference type="Proteomes" id="UP000076964">
    <property type="component" value="Unassembled WGS sequence"/>
</dbReference>
<keyword evidence="2 9" id="KW-0055">Arginine biosynthesis</keyword>
<evidence type="ECO:0000256" key="4">
    <source>
        <dbReference type="ARBA" id="ARBA00022679"/>
    </source>
</evidence>
<evidence type="ECO:0000259" key="10">
    <source>
        <dbReference type="Pfam" id="PF00696"/>
    </source>
</evidence>
<evidence type="ECO:0000313" key="12">
    <source>
        <dbReference type="Proteomes" id="UP000076964"/>
    </source>
</evidence>
<proteinExistence type="inferred from homology"/>
<feature type="binding site" evidence="9">
    <location>
        <begin position="67"/>
        <end position="68"/>
    </location>
    <ligand>
        <name>substrate</name>
    </ligand>
</feature>
<dbReference type="InterPro" id="IPR001057">
    <property type="entry name" value="Glu/AcGlu_kinase"/>
</dbReference>
<comment type="pathway">
    <text evidence="1 9">Amino-acid biosynthesis; L-arginine biosynthesis; N(2)-acetyl-L-ornithine from L-glutamate: step 2/4.</text>
</comment>
<dbReference type="PANTHER" id="PTHR23342:SF0">
    <property type="entry name" value="N-ACETYLGLUTAMATE SYNTHASE, MITOCHONDRIAL"/>
    <property type="match status" value="1"/>
</dbReference>
<dbReference type="GO" id="GO:0042450">
    <property type="term" value="P:L-arginine biosynthetic process via ornithine"/>
    <property type="evidence" value="ECO:0007669"/>
    <property type="project" value="UniProtKB-UniRule"/>
</dbReference>
<feature type="site" description="Transition state stabilizer" evidence="9">
    <location>
        <position position="254"/>
    </location>
</feature>
<dbReference type="InterPro" id="IPR041727">
    <property type="entry name" value="NAGK-C"/>
</dbReference>
<dbReference type="CDD" id="cd04250">
    <property type="entry name" value="AAK_NAGK-C"/>
    <property type="match status" value="1"/>
</dbReference>
<keyword evidence="12" id="KW-1185">Reference proteome</keyword>
<dbReference type="SUPFAM" id="SSF53633">
    <property type="entry name" value="Carbamate kinase-like"/>
    <property type="match status" value="1"/>
</dbReference>
<accession>A0A177E8J2</accession>
<feature type="site" description="Transition state stabilizer" evidence="9">
    <location>
        <position position="32"/>
    </location>
</feature>
<dbReference type="PRINTS" id="PR00474">
    <property type="entry name" value="GLU5KINASE"/>
</dbReference>
<keyword evidence="3 9" id="KW-0028">Amino-acid biosynthesis</keyword>
<keyword evidence="9" id="KW-0963">Cytoplasm</keyword>
<evidence type="ECO:0000256" key="1">
    <source>
        <dbReference type="ARBA" id="ARBA00004828"/>
    </source>
</evidence>